<protein>
    <submittedName>
        <fullName evidence="3">DUF2628 domain-containing protein</fullName>
    </submittedName>
</protein>
<sequence>MAMTSWTVFQPAPAGEQPDRSEWPDGVVFVRERFSRAGLVLGPLVLLWHRLWIAFAGYVVLAGAWFVLVPHIASGWPVAFLDLLPHLLVGHLLADLRRWTLRRAGYQEIGTVVAPDLPAAERRFFEAWLASGAGQSTDTVGSRPTLPPAAANPRSFAGRDVAPPVLGLFPEAGRP</sequence>
<keyword evidence="2" id="KW-1133">Transmembrane helix</keyword>
<keyword evidence="2" id="KW-0812">Transmembrane</keyword>
<evidence type="ECO:0000313" key="4">
    <source>
        <dbReference type="Proteomes" id="UP001203284"/>
    </source>
</evidence>
<dbReference type="EMBL" id="JALKCH010000006">
    <property type="protein sequence ID" value="MCK0197480.1"/>
    <property type="molecule type" value="Genomic_DNA"/>
</dbReference>
<feature type="region of interest" description="Disordered" evidence="1">
    <location>
        <begin position="134"/>
        <end position="158"/>
    </location>
</feature>
<proteinExistence type="predicted"/>
<comment type="caution">
    <text evidence="3">The sequence shown here is derived from an EMBL/GenBank/DDBJ whole genome shotgun (WGS) entry which is preliminary data.</text>
</comment>
<feature type="transmembrane region" description="Helical" evidence="2">
    <location>
        <begin position="39"/>
        <end position="68"/>
    </location>
</feature>
<evidence type="ECO:0000256" key="1">
    <source>
        <dbReference type="SAM" id="MobiDB-lite"/>
    </source>
</evidence>
<keyword evidence="2" id="KW-0472">Membrane</keyword>
<keyword evidence="4" id="KW-1185">Reference proteome</keyword>
<feature type="transmembrane region" description="Helical" evidence="2">
    <location>
        <begin position="74"/>
        <end position="94"/>
    </location>
</feature>
<dbReference type="RefSeq" id="WP_247029252.1">
    <property type="nucleotide sequence ID" value="NZ_JALKCH010000006.1"/>
</dbReference>
<dbReference type="Pfam" id="PF10947">
    <property type="entry name" value="DUF2628"/>
    <property type="match status" value="1"/>
</dbReference>
<organism evidence="3 4">
    <name type="scientific">Ancylobacter crimeensis</name>
    <dbReference type="NCBI Taxonomy" id="2579147"/>
    <lineage>
        <taxon>Bacteria</taxon>
        <taxon>Pseudomonadati</taxon>
        <taxon>Pseudomonadota</taxon>
        <taxon>Alphaproteobacteria</taxon>
        <taxon>Hyphomicrobiales</taxon>
        <taxon>Xanthobacteraceae</taxon>
        <taxon>Ancylobacter</taxon>
    </lineage>
</organism>
<name>A0ABT0DC13_9HYPH</name>
<evidence type="ECO:0000313" key="3">
    <source>
        <dbReference type="EMBL" id="MCK0197480.1"/>
    </source>
</evidence>
<accession>A0ABT0DC13</accession>
<dbReference type="Proteomes" id="UP001203284">
    <property type="component" value="Unassembled WGS sequence"/>
</dbReference>
<reference evidence="3 4" key="1">
    <citation type="submission" date="2022-04" db="EMBL/GenBank/DDBJ databases">
        <authorList>
            <person name="Grouzdev D.S."/>
            <person name="Pantiukh K.S."/>
            <person name="Krutkina M.S."/>
        </authorList>
    </citation>
    <scope>NUCLEOTIDE SEQUENCE [LARGE SCALE GENOMIC DNA]</scope>
    <source>
        <strain evidence="3 4">6x-1</strain>
    </source>
</reference>
<gene>
    <name evidence="3" type="ORF">MWN34_11195</name>
</gene>
<dbReference type="InterPro" id="IPR024399">
    <property type="entry name" value="DUF2628"/>
</dbReference>
<evidence type="ECO:0000256" key="2">
    <source>
        <dbReference type="SAM" id="Phobius"/>
    </source>
</evidence>